<evidence type="ECO:0000313" key="3">
    <source>
        <dbReference type="Proteomes" id="UP001467690"/>
    </source>
</evidence>
<dbReference type="NCBIfam" id="TIGR03545">
    <property type="entry name" value="TIGR03545 family protein"/>
    <property type="match status" value="1"/>
</dbReference>
<dbReference type="Proteomes" id="UP001467690">
    <property type="component" value="Unassembled WGS sequence"/>
</dbReference>
<accession>A0ABV1RG54</accession>
<feature type="coiled-coil region" evidence="1">
    <location>
        <begin position="168"/>
        <end position="243"/>
    </location>
</feature>
<reference evidence="2 3" key="1">
    <citation type="submission" date="2024-06" db="EMBL/GenBank/DDBJ databases">
        <authorList>
            <person name="Chen R.Y."/>
        </authorList>
    </citation>
    <scope>NUCLEOTIDE SEQUENCE [LARGE SCALE GENOMIC DNA]</scope>
    <source>
        <strain evidence="2 3">D2</strain>
    </source>
</reference>
<sequence>MKKYIRWQGIAGLISILLIFSALVYVFAGKLIQLAIEKGGSYYLGAEVSLESVQVDWSPFKIELHVLQATDPQQPMQNLLAFKQASIEMNLWQYLLGRYIFEDASMTELAFNQARATAGDVYTKDPSKPSLKDKAQDKVKDKVKDIKAEIPDVESLLKQSDLITVKKAENMQQVVDNEQQAIKQIKENLPDQARLKEYEKRVKKLTETEVKSIEDVAKLKAELDALKDDIKADKAQLKAAKTQLVNSKAALSQAATELKDAPQQDWQKVKETYQLETFEAEDLAHILFGSQAREYYQQAQRIYQFAKPFLQGESDGEGAAEQVKVGRFVHFDEQNPLPAWLLKQGEISLLTPHGKVQIVLNEINMQHWLREQSSQIDFHSSAFANGQLDGSVTFYKFENGDLSSQGQWTMDDLKYDKGKASGARFALVQSGFNGQGEFEYKAGQIAARSDINLQQPKFSTTSSSRWMKQVINALSGQQTIPAQIRLSGDALTPSISVDSQLDEIVKQSVTAQADAELDKLKSKFQSQLKQKVSQKLNLSESEMAEIGNLTEWVDDTEGTLNKLLESKIDSFKDKQKDKLKDKLNEKLGDKLNKLFG</sequence>
<gene>
    <name evidence="2" type="ORF">ABS311_08405</name>
</gene>
<keyword evidence="3" id="KW-1185">Reference proteome</keyword>
<organism evidence="2 3">
    <name type="scientific">Catenovulum sediminis</name>
    <dbReference type="NCBI Taxonomy" id="1740262"/>
    <lineage>
        <taxon>Bacteria</taxon>
        <taxon>Pseudomonadati</taxon>
        <taxon>Pseudomonadota</taxon>
        <taxon>Gammaproteobacteria</taxon>
        <taxon>Alteromonadales</taxon>
        <taxon>Alteromonadaceae</taxon>
        <taxon>Catenovulum</taxon>
    </lineage>
</organism>
<comment type="caution">
    <text evidence="2">The sequence shown here is derived from an EMBL/GenBank/DDBJ whole genome shotgun (WGS) entry which is preliminary data.</text>
</comment>
<evidence type="ECO:0000256" key="1">
    <source>
        <dbReference type="SAM" id="Coils"/>
    </source>
</evidence>
<dbReference type="EMBL" id="JBELOE010000152">
    <property type="protein sequence ID" value="MER2491905.1"/>
    <property type="molecule type" value="Genomic_DNA"/>
</dbReference>
<protein>
    <submittedName>
        <fullName evidence="2">TIGR03545 family protein</fullName>
    </submittedName>
</protein>
<dbReference type="RefSeq" id="WP_350401452.1">
    <property type="nucleotide sequence ID" value="NZ_JBELOE010000152.1"/>
</dbReference>
<keyword evidence="1" id="KW-0175">Coiled coil</keyword>
<proteinExistence type="predicted"/>
<dbReference type="InterPro" id="IPR019934">
    <property type="entry name" value="CHP03545"/>
</dbReference>
<name>A0ABV1RG54_9ALTE</name>
<evidence type="ECO:0000313" key="2">
    <source>
        <dbReference type="EMBL" id="MER2491905.1"/>
    </source>
</evidence>